<evidence type="ECO:0000313" key="1">
    <source>
        <dbReference type="EMBL" id="SUZ81447.1"/>
    </source>
</evidence>
<dbReference type="AlphaFoldDB" id="A0A381QUI8"/>
<name>A0A381QUI8_9ZZZZ</name>
<protein>
    <submittedName>
        <fullName evidence="1">Uncharacterized protein</fullName>
    </submittedName>
</protein>
<reference evidence="1" key="1">
    <citation type="submission" date="2018-05" db="EMBL/GenBank/DDBJ databases">
        <authorList>
            <person name="Lanie J.A."/>
            <person name="Ng W.-L."/>
            <person name="Kazmierczak K.M."/>
            <person name="Andrzejewski T.M."/>
            <person name="Davidsen T.M."/>
            <person name="Wayne K.J."/>
            <person name="Tettelin H."/>
            <person name="Glass J.I."/>
            <person name="Rusch D."/>
            <person name="Podicherti R."/>
            <person name="Tsui H.-C.T."/>
            <person name="Winkler M.E."/>
        </authorList>
    </citation>
    <scope>NUCLEOTIDE SEQUENCE</scope>
</reference>
<dbReference type="EMBL" id="UINC01001468">
    <property type="protein sequence ID" value="SUZ81447.1"/>
    <property type="molecule type" value="Genomic_DNA"/>
</dbReference>
<gene>
    <name evidence="1" type="ORF">METZ01_LOCUS34301</name>
</gene>
<organism evidence="1">
    <name type="scientific">marine metagenome</name>
    <dbReference type="NCBI Taxonomy" id="408172"/>
    <lineage>
        <taxon>unclassified sequences</taxon>
        <taxon>metagenomes</taxon>
        <taxon>ecological metagenomes</taxon>
    </lineage>
</organism>
<proteinExistence type="predicted"/>
<sequence length="129" mass="15668">MNMGNSDETLINHFYIINEQRWLIRNELKKLGFDDNSDIQRLYIDDFKRSRLFNETYIFESSTFNQFILKTPKTKKINFNFKKTFKKLMKLYSSDPWIIKSPHVNKKKYIKIHEHTLDSIVEDEQIVDI</sequence>
<accession>A0A381QUI8</accession>